<keyword evidence="1" id="KW-1133">Transmembrane helix</keyword>
<keyword evidence="1" id="KW-0472">Membrane</keyword>
<evidence type="ECO:0000256" key="1">
    <source>
        <dbReference type="SAM" id="Phobius"/>
    </source>
</evidence>
<dbReference type="Proteomes" id="UP000324222">
    <property type="component" value="Unassembled WGS sequence"/>
</dbReference>
<name>A0A5B7G786_PORTR</name>
<evidence type="ECO:0000313" key="2">
    <source>
        <dbReference type="EMBL" id="MPC53427.1"/>
    </source>
</evidence>
<sequence>MGRGPAWRLARLDRLEWCLRYKDDSSSSQEEITFDGSSGTTYMMTCCPTGVSWLLVASYAVLLNNAHRWSLVRSPKEEHKVCCGSFSYVTM</sequence>
<protein>
    <submittedName>
        <fullName evidence="2">Uncharacterized protein</fullName>
    </submittedName>
</protein>
<evidence type="ECO:0000313" key="3">
    <source>
        <dbReference type="Proteomes" id="UP000324222"/>
    </source>
</evidence>
<proteinExistence type="predicted"/>
<reference evidence="2 3" key="1">
    <citation type="submission" date="2019-05" db="EMBL/GenBank/DDBJ databases">
        <title>Another draft genome of Portunus trituberculatus and its Hox gene families provides insights of decapod evolution.</title>
        <authorList>
            <person name="Jeong J.-H."/>
            <person name="Song I."/>
            <person name="Kim S."/>
            <person name="Choi T."/>
            <person name="Kim D."/>
            <person name="Ryu S."/>
            <person name="Kim W."/>
        </authorList>
    </citation>
    <scope>NUCLEOTIDE SEQUENCE [LARGE SCALE GENOMIC DNA]</scope>
    <source>
        <tissue evidence="2">Muscle</tissue>
    </source>
</reference>
<keyword evidence="1" id="KW-0812">Transmembrane</keyword>
<keyword evidence="3" id="KW-1185">Reference proteome</keyword>
<accession>A0A5B7G786</accession>
<feature type="transmembrane region" description="Helical" evidence="1">
    <location>
        <begin position="42"/>
        <end position="63"/>
    </location>
</feature>
<comment type="caution">
    <text evidence="2">The sequence shown here is derived from an EMBL/GenBank/DDBJ whole genome shotgun (WGS) entry which is preliminary data.</text>
</comment>
<organism evidence="2 3">
    <name type="scientific">Portunus trituberculatus</name>
    <name type="common">Swimming crab</name>
    <name type="synonym">Neptunus trituberculatus</name>
    <dbReference type="NCBI Taxonomy" id="210409"/>
    <lineage>
        <taxon>Eukaryota</taxon>
        <taxon>Metazoa</taxon>
        <taxon>Ecdysozoa</taxon>
        <taxon>Arthropoda</taxon>
        <taxon>Crustacea</taxon>
        <taxon>Multicrustacea</taxon>
        <taxon>Malacostraca</taxon>
        <taxon>Eumalacostraca</taxon>
        <taxon>Eucarida</taxon>
        <taxon>Decapoda</taxon>
        <taxon>Pleocyemata</taxon>
        <taxon>Brachyura</taxon>
        <taxon>Eubrachyura</taxon>
        <taxon>Portunoidea</taxon>
        <taxon>Portunidae</taxon>
        <taxon>Portuninae</taxon>
        <taxon>Portunus</taxon>
    </lineage>
</organism>
<dbReference type="AlphaFoldDB" id="A0A5B7G786"/>
<dbReference type="EMBL" id="VSRR010011615">
    <property type="protein sequence ID" value="MPC53427.1"/>
    <property type="molecule type" value="Genomic_DNA"/>
</dbReference>
<gene>
    <name evidence="2" type="ORF">E2C01_047317</name>
</gene>